<sequence length="155" mass="16514">MDVRVDEGSLSLIPGEELLTGEDTRHPVCIDPSVEGSRHSWSIMHKKYPDTPFFNGAGLNGGTTPPGWDTRSGPTAPNAHKVELRPVGPPSVSSGEFPDGEDDAGLRKPAPPRRPCGRCRAHHGLDGVDKVRGPPGHQLISAVLPGLPRGRSPWS</sequence>
<gene>
    <name evidence="2" type="ORF">GCM10009564_10830</name>
</gene>
<organism evidence="2 3">
    <name type="scientific">Streptomyces thermogriseus</name>
    <dbReference type="NCBI Taxonomy" id="75292"/>
    <lineage>
        <taxon>Bacteria</taxon>
        <taxon>Bacillati</taxon>
        <taxon>Actinomycetota</taxon>
        <taxon>Actinomycetes</taxon>
        <taxon>Kitasatosporales</taxon>
        <taxon>Streptomycetaceae</taxon>
        <taxon>Streptomyces</taxon>
    </lineage>
</organism>
<evidence type="ECO:0000313" key="2">
    <source>
        <dbReference type="EMBL" id="GAA1005612.1"/>
    </source>
</evidence>
<reference evidence="2 3" key="1">
    <citation type="journal article" date="2019" name="Int. J. Syst. Evol. Microbiol.">
        <title>The Global Catalogue of Microorganisms (GCM) 10K type strain sequencing project: providing services to taxonomists for standard genome sequencing and annotation.</title>
        <authorList>
            <consortium name="The Broad Institute Genomics Platform"/>
            <consortium name="The Broad Institute Genome Sequencing Center for Infectious Disease"/>
            <person name="Wu L."/>
            <person name="Ma J."/>
        </authorList>
    </citation>
    <scope>NUCLEOTIDE SEQUENCE [LARGE SCALE GENOMIC DNA]</scope>
    <source>
        <strain evidence="2 3">JCM 11269</strain>
    </source>
</reference>
<feature type="compositionally biased region" description="Basic and acidic residues" evidence="1">
    <location>
        <begin position="123"/>
        <end position="132"/>
    </location>
</feature>
<keyword evidence="3" id="KW-1185">Reference proteome</keyword>
<proteinExistence type="predicted"/>
<dbReference type="Proteomes" id="UP001501072">
    <property type="component" value="Unassembled WGS sequence"/>
</dbReference>
<evidence type="ECO:0000256" key="1">
    <source>
        <dbReference type="SAM" id="MobiDB-lite"/>
    </source>
</evidence>
<evidence type="ECO:0000313" key="3">
    <source>
        <dbReference type="Proteomes" id="UP001501072"/>
    </source>
</evidence>
<protein>
    <submittedName>
        <fullName evidence="2">Uncharacterized protein</fullName>
    </submittedName>
</protein>
<name>A0ABN1SUM7_9ACTN</name>
<dbReference type="EMBL" id="BAAAHU010000006">
    <property type="protein sequence ID" value="GAA1005612.1"/>
    <property type="molecule type" value="Genomic_DNA"/>
</dbReference>
<comment type="caution">
    <text evidence="2">The sequence shown here is derived from an EMBL/GenBank/DDBJ whole genome shotgun (WGS) entry which is preliminary data.</text>
</comment>
<feature type="region of interest" description="Disordered" evidence="1">
    <location>
        <begin position="55"/>
        <end position="155"/>
    </location>
</feature>
<accession>A0ABN1SUM7</accession>